<proteinExistence type="predicted"/>
<dbReference type="Proteomes" id="UP001284771">
    <property type="component" value="Unassembled WGS sequence"/>
</dbReference>
<reference evidence="2" key="1">
    <citation type="submission" date="2023-07" db="EMBL/GenBank/DDBJ databases">
        <title>Draft genomic sequences of Priestia flexa CCM isolated from the soil of an abandoned mine contaminated by free cyanide in the high Andean zone of Tacna, Peru.</title>
        <authorList>
            <person name="Caceda Quiroz C.J."/>
            <person name="Maraza Chooque G.J."/>
            <person name="Fora Quispe G.L."/>
            <person name="Carpio Mamani M."/>
        </authorList>
    </citation>
    <scope>NUCLEOTIDE SEQUENCE [LARGE SCALE GENOMIC DNA]</scope>
    <source>
        <strain evidence="2">CCM</strain>
    </source>
</reference>
<evidence type="ECO:0000313" key="2">
    <source>
        <dbReference type="Proteomes" id="UP001284771"/>
    </source>
</evidence>
<sequence length="88" mass="10376">MGYGYVVELTNHHRMFFDKATVVRVRGAYISVEDDEKNVWLLCRSEDLKMAYRFNGTVQDFIRIESWGRNSLSQESKSIWQKLGLQRA</sequence>
<comment type="caution">
    <text evidence="1">The sequence shown here is derived from an EMBL/GenBank/DDBJ whole genome shotgun (WGS) entry which is preliminary data.</text>
</comment>
<dbReference type="RefSeq" id="WP_318757351.1">
    <property type="nucleotide sequence ID" value="NZ_JAWUZT010000014.1"/>
</dbReference>
<organism evidence="1 2">
    <name type="scientific">Priestia flexa</name>
    <dbReference type="NCBI Taxonomy" id="86664"/>
    <lineage>
        <taxon>Bacteria</taxon>
        <taxon>Bacillati</taxon>
        <taxon>Bacillota</taxon>
        <taxon>Bacilli</taxon>
        <taxon>Bacillales</taxon>
        <taxon>Bacillaceae</taxon>
        <taxon>Priestia</taxon>
    </lineage>
</organism>
<dbReference type="EMBL" id="JAWUZT010000014">
    <property type="protein sequence ID" value="MDW8515832.1"/>
    <property type="molecule type" value="Genomic_DNA"/>
</dbReference>
<name>A0ABU4J4A6_9BACI</name>
<gene>
    <name evidence="1" type="ORF">RIB56_06770</name>
</gene>
<accession>A0ABU4J4A6</accession>
<evidence type="ECO:0000313" key="1">
    <source>
        <dbReference type="EMBL" id="MDW8515832.1"/>
    </source>
</evidence>
<protein>
    <submittedName>
        <fullName evidence="1">Uncharacterized protein</fullName>
    </submittedName>
</protein>
<keyword evidence="2" id="KW-1185">Reference proteome</keyword>